<evidence type="ECO:0000256" key="2">
    <source>
        <dbReference type="ARBA" id="ARBA00022692"/>
    </source>
</evidence>
<evidence type="ECO:0000256" key="6">
    <source>
        <dbReference type="SAM" id="SignalP"/>
    </source>
</evidence>
<keyword evidence="2 5" id="KW-0812">Transmembrane</keyword>
<evidence type="ECO:0000256" key="1">
    <source>
        <dbReference type="ARBA" id="ARBA00004167"/>
    </source>
</evidence>
<feature type="transmembrane region" description="Helical" evidence="5">
    <location>
        <begin position="85"/>
        <end position="109"/>
    </location>
</feature>
<gene>
    <name evidence="7" type="ORF">PCOR1329_LOCUS24564</name>
</gene>
<evidence type="ECO:0000313" key="8">
    <source>
        <dbReference type="Proteomes" id="UP001189429"/>
    </source>
</evidence>
<evidence type="ECO:0000256" key="4">
    <source>
        <dbReference type="ARBA" id="ARBA00023136"/>
    </source>
</evidence>
<accession>A0ABN9RZP1</accession>
<protein>
    <recommendedName>
        <fullName evidence="9">Photosystem II reaction center protein K</fullName>
    </recommendedName>
</protein>
<feature type="chain" id="PRO_5047239026" description="Photosystem II reaction center protein K" evidence="6">
    <location>
        <begin position="19"/>
        <end position="110"/>
    </location>
</feature>
<sequence length="110" mass="11555">MAARRPVLLALCLAAASAWLLSGVAAPPAAPQGFVAPSPALRAGARGAMAGAEVERAALSVALRALPEPKPNEEMLPVDLNRTSLYWGLLTIWPITICILSVLFSSYLFN</sequence>
<evidence type="ECO:0000256" key="5">
    <source>
        <dbReference type="SAM" id="Phobius"/>
    </source>
</evidence>
<keyword evidence="3 5" id="KW-1133">Transmembrane helix</keyword>
<feature type="signal peptide" evidence="6">
    <location>
        <begin position="1"/>
        <end position="18"/>
    </location>
</feature>
<dbReference type="InterPro" id="IPR003372">
    <property type="entry name" value="PSII_PsbL"/>
</dbReference>
<evidence type="ECO:0008006" key="9">
    <source>
        <dbReference type="Google" id="ProtNLM"/>
    </source>
</evidence>
<evidence type="ECO:0000256" key="3">
    <source>
        <dbReference type="ARBA" id="ARBA00022989"/>
    </source>
</evidence>
<keyword evidence="6" id="KW-0732">Signal</keyword>
<keyword evidence="8" id="KW-1185">Reference proteome</keyword>
<evidence type="ECO:0000313" key="7">
    <source>
        <dbReference type="EMBL" id="CAK0824053.1"/>
    </source>
</evidence>
<dbReference type="EMBL" id="CAUYUJ010008469">
    <property type="protein sequence ID" value="CAK0824053.1"/>
    <property type="molecule type" value="Genomic_DNA"/>
</dbReference>
<dbReference type="Proteomes" id="UP001189429">
    <property type="component" value="Unassembled WGS sequence"/>
</dbReference>
<reference evidence="7" key="1">
    <citation type="submission" date="2023-10" db="EMBL/GenBank/DDBJ databases">
        <authorList>
            <person name="Chen Y."/>
            <person name="Shah S."/>
            <person name="Dougan E. K."/>
            <person name="Thang M."/>
            <person name="Chan C."/>
        </authorList>
    </citation>
    <scope>NUCLEOTIDE SEQUENCE [LARGE SCALE GENOMIC DNA]</scope>
</reference>
<keyword evidence="4 5" id="KW-0472">Membrane</keyword>
<dbReference type="InterPro" id="IPR037266">
    <property type="entry name" value="PSII_PsbL_sf"/>
</dbReference>
<dbReference type="SUPFAM" id="SSF161017">
    <property type="entry name" value="Photosystem II reaction center protein L, PsbL"/>
    <property type="match status" value="1"/>
</dbReference>
<comment type="subcellular location">
    <subcellularLocation>
        <location evidence="1">Membrane</location>
        <topology evidence="1">Single-pass membrane protein</topology>
    </subcellularLocation>
</comment>
<name>A0ABN9RZP1_9DINO</name>
<organism evidence="7 8">
    <name type="scientific">Prorocentrum cordatum</name>
    <dbReference type="NCBI Taxonomy" id="2364126"/>
    <lineage>
        <taxon>Eukaryota</taxon>
        <taxon>Sar</taxon>
        <taxon>Alveolata</taxon>
        <taxon>Dinophyceae</taxon>
        <taxon>Prorocentrales</taxon>
        <taxon>Prorocentraceae</taxon>
        <taxon>Prorocentrum</taxon>
    </lineage>
</organism>
<dbReference type="Pfam" id="PF02419">
    <property type="entry name" value="PsbL"/>
    <property type="match status" value="1"/>
</dbReference>
<comment type="caution">
    <text evidence="7">The sequence shown here is derived from an EMBL/GenBank/DDBJ whole genome shotgun (WGS) entry which is preliminary data.</text>
</comment>
<proteinExistence type="predicted"/>